<evidence type="ECO:0000313" key="3">
    <source>
        <dbReference type="EMBL" id="WYJ81258.1"/>
    </source>
</evidence>
<proteinExistence type="predicted"/>
<accession>A0ABZ2T052</accession>
<name>A0ABZ2T052_9ENTE</name>
<reference evidence="3 4" key="1">
    <citation type="submission" date="2021-03" db="EMBL/GenBank/DDBJ databases">
        <authorList>
            <person name="Gilmore M.S."/>
            <person name="Schwartzman J."/>
            <person name="Van Tyne D."/>
            <person name="Martin M."/>
            <person name="Earl A.M."/>
            <person name="Manson A.L."/>
            <person name="Straub T."/>
            <person name="Salamzade R."/>
            <person name="Saavedra J."/>
            <person name="Lebreton F."/>
            <person name="Prichula J."/>
            <person name="Schaufler K."/>
            <person name="Gaca A."/>
            <person name="Sgardioli B."/>
            <person name="Wagenaar J."/>
            <person name="Strong T."/>
        </authorList>
    </citation>
    <scope>NUCLEOTIDE SEQUENCE [LARGE SCALE GENOMIC DNA]</scope>
    <source>
        <strain evidence="3 4">DIV1094</strain>
    </source>
</reference>
<evidence type="ECO:0000256" key="1">
    <source>
        <dbReference type="SAM" id="MobiDB-lite"/>
    </source>
</evidence>
<feature type="transmembrane region" description="Helical" evidence="2">
    <location>
        <begin position="53"/>
        <end position="72"/>
    </location>
</feature>
<evidence type="ECO:0008006" key="5">
    <source>
        <dbReference type="Google" id="ProtNLM"/>
    </source>
</evidence>
<dbReference type="RefSeq" id="WP_206856052.1">
    <property type="nucleotide sequence ID" value="NZ_CP147250.1"/>
</dbReference>
<dbReference type="Proteomes" id="UP000664360">
    <property type="component" value="Chromosome"/>
</dbReference>
<keyword evidence="2" id="KW-0812">Transmembrane</keyword>
<evidence type="ECO:0000313" key="4">
    <source>
        <dbReference type="Proteomes" id="UP000664360"/>
    </source>
</evidence>
<dbReference type="EMBL" id="CP147250">
    <property type="protein sequence ID" value="WYJ81258.1"/>
    <property type="molecule type" value="Genomic_DNA"/>
</dbReference>
<dbReference type="NCBIfam" id="TIGR01167">
    <property type="entry name" value="LPXTG_anchor"/>
    <property type="match status" value="1"/>
</dbReference>
<organism evidence="3 4">
    <name type="scientific">Candidatus Enterococcus mangumiae</name>
    <dbReference type="NCBI Taxonomy" id="2230878"/>
    <lineage>
        <taxon>Bacteria</taxon>
        <taxon>Bacillati</taxon>
        <taxon>Bacillota</taxon>
        <taxon>Bacilli</taxon>
        <taxon>Lactobacillales</taxon>
        <taxon>Enterococcaceae</taxon>
        <taxon>Enterococcus</taxon>
    </lineage>
</organism>
<evidence type="ECO:0000256" key="2">
    <source>
        <dbReference type="SAM" id="Phobius"/>
    </source>
</evidence>
<keyword evidence="2" id="KW-0472">Membrane</keyword>
<gene>
    <name evidence="3" type="ORF">DOK79_002842</name>
</gene>
<sequence length="83" mass="9156">MSTTTIELNGMLGVTEQAPTPKEETPSPETNSTIRSEVKVVNPLPKTNDQTGMYLSLLGFVLILLVCCIWAISRNLKDHKLIN</sequence>
<feature type="region of interest" description="Disordered" evidence="1">
    <location>
        <begin position="1"/>
        <end position="34"/>
    </location>
</feature>
<keyword evidence="4" id="KW-1185">Reference proteome</keyword>
<keyword evidence="2" id="KW-1133">Transmembrane helix</keyword>
<reference evidence="3 4" key="2">
    <citation type="submission" date="2024-03" db="EMBL/GenBank/DDBJ databases">
        <title>The Genome Sequence of Enterococcus sp. DIV1094.</title>
        <authorList>
            <consortium name="The Broad Institute Genomics Platform"/>
            <consortium name="The Broad Institute Microbial Omics Core"/>
            <consortium name="The Broad Institute Genomic Center for Infectious Diseases"/>
            <person name="Earl A."/>
            <person name="Manson A."/>
            <person name="Gilmore M."/>
            <person name="Schwartman J."/>
            <person name="Shea T."/>
            <person name="Abouelleil A."/>
            <person name="Cao P."/>
            <person name="Chapman S."/>
            <person name="Cusick C."/>
            <person name="Young S."/>
            <person name="Neafsey D."/>
            <person name="Nusbaum C."/>
            <person name="Birren B."/>
        </authorList>
    </citation>
    <scope>NUCLEOTIDE SEQUENCE [LARGE SCALE GENOMIC DNA]</scope>
    <source>
        <strain evidence="3 4">DIV1094</strain>
    </source>
</reference>
<protein>
    <recommendedName>
        <fullName evidence="5">LPXTG cell wall anchor domain-containing protein</fullName>
    </recommendedName>
</protein>